<dbReference type="AlphaFoldDB" id="A0A562QS43"/>
<reference evidence="1 2" key="1">
    <citation type="journal article" date="2015" name="Stand. Genomic Sci.">
        <title>Genomic Encyclopedia of Bacterial and Archaeal Type Strains, Phase III: the genomes of soil and plant-associated and newly described type strains.</title>
        <authorList>
            <person name="Whitman W.B."/>
            <person name="Woyke T."/>
            <person name="Klenk H.P."/>
            <person name="Zhou Y."/>
            <person name="Lilburn T.G."/>
            <person name="Beck B.J."/>
            <person name="De Vos P."/>
            <person name="Vandamme P."/>
            <person name="Eisen J.A."/>
            <person name="Garrity G."/>
            <person name="Hugenholtz P."/>
            <person name="Kyrpides N.C."/>
        </authorList>
    </citation>
    <scope>NUCLEOTIDE SEQUENCE [LARGE SCALE GENOMIC DNA]</scope>
    <source>
        <strain evidence="1 2">CGMCC 1.10116</strain>
    </source>
</reference>
<protein>
    <submittedName>
        <fullName evidence="1">Putative ABC transport system permease protein</fullName>
    </submittedName>
</protein>
<dbReference type="EMBL" id="VLKZ01000002">
    <property type="protein sequence ID" value="TWI59010.1"/>
    <property type="molecule type" value="Genomic_DNA"/>
</dbReference>
<evidence type="ECO:0000313" key="1">
    <source>
        <dbReference type="EMBL" id="TWI59010.1"/>
    </source>
</evidence>
<comment type="caution">
    <text evidence="1">The sequence shown here is derived from an EMBL/GenBank/DDBJ whole genome shotgun (WGS) entry which is preliminary data.</text>
</comment>
<gene>
    <name evidence="1" type="ORF">IQ10_00721</name>
</gene>
<accession>A0A562QS43</accession>
<dbReference type="Proteomes" id="UP000315711">
    <property type="component" value="Unassembled WGS sequence"/>
</dbReference>
<proteinExistence type="predicted"/>
<sequence>MLFKVKIGLIVHVFIYNRMVGSKMDSIFEQIKRTEIMNANTILTVQQYIYKKNPDFLSQQKARILADALHKMIDAALPNYDQETKTKIRNRLLQQKLSSTSFSINVQDIVEVSIELVDENDIVNHLPLWLTDKLAGEIEEVETYIKKLIESSYNINSEIAATDDIDSPSPMTILNPLNDSVRNEVEPRGKKWKKSHLTLVTIMIVGSVYIVGNKEISSHLFKEELQIEEGLKDTNSGEMKEYNGPPNDLTGYLQYEQVNETSLRNWLNNRDSLLADEPYFSTILSVAKEFNIHPFLLFAITGQEQSYVPRSNQNAVEIANNPFNVFHSWEDYNTDILNSSQIAARTIVNLSKDRPEGTDPIQWINRKYAEDKNWWRGVSSIFDMLTREVAD</sequence>
<organism evidence="1 2">
    <name type="scientific">Halalkalibacter nanhaiisediminis</name>
    <dbReference type="NCBI Taxonomy" id="688079"/>
    <lineage>
        <taxon>Bacteria</taxon>
        <taxon>Bacillati</taxon>
        <taxon>Bacillota</taxon>
        <taxon>Bacilli</taxon>
        <taxon>Bacillales</taxon>
        <taxon>Bacillaceae</taxon>
        <taxon>Halalkalibacter</taxon>
    </lineage>
</organism>
<keyword evidence="2" id="KW-1185">Reference proteome</keyword>
<name>A0A562QS43_9BACI</name>
<evidence type="ECO:0000313" key="2">
    <source>
        <dbReference type="Proteomes" id="UP000315711"/>
    </source>
</evidence>